<evidence type="ECO:0000259" key="5">
    <source>
        <dbReference type="PROSITE" id="PS51192"/>
    </source>
</evidence>
<keyword evidence="7" id="KW-1185">Reference proteome</keyword>
<evidence type="ECO:0000313" key="7">
    <source>
        <dbReference type="Proteomes" id="UP001344447"/>
    </source>
</evidence>
<dbReference type="Gene3D" id="3.40.50.300">
    <property type="entry name" value="P-loop containing nucleotide triphosphate hydrolases"/>
    <property type="match status" value="1"/>
</dbReference>
<dbReference type="GO" id="GO:0000462">
    <property type="term" value="P:maturation of SSU-rRNA from tricistronic rRNA transcript (SSU-rRNA, 5.8S rRNA, LSU-rRNA)"/>
    <property type="evidence" value="ECO:0007669"/>
    <property type="project" value="TreeGrafter"/>
</dbReference>
<name>A0AAN7YLI3_9MYCE</name>
<dbReference type="Pfam" id="PF21010">
    <property type="entry name" value="HA2_C"/>
    <property type="match status" value="1"/>
</dbReference>
<evidence type="ECO:0000256" key="1">
    <source>
        <dbReference type="ARBA" id="ARBA00022741"/>
    </source>
</evidence>
<gene>
    <name evidence="6" type="ORF">RB653_009829</name>
</gene>
<dbReference type="PROSITE" id="PS51192">
    <property type="entry name" value="HELICASE_ATP_BIND_1"/>
    <property type="match status" value="1"/>
</dbReference>
<dbReference type="InterPro" id="IPR027417">
    <property type="entry name" value="P-loop_NTPase"/>
</dbReference>
<dbReference type="GO" id="GO:0003723">
    <property type="term" value="F:RNA binding"/>
    <property type="evidence" value="ECO:0007669"/>
    <property type="project" value="TreeGrafter"/>
</dbReference>
<dbReference type="PANTHER" id="PTHR18934">
    <property type="entry name" value="ATP-DEPENDENT RNA HELICASE"/>
    <property type="match status" value="1"/>
</dbReference>
<feature type="domain" description="Helicase ATP-binding" evidence="5">
    <location>
        <begin position="7"/>
        <end position="173"/>
    </location>
</feature>
<dbReference type="InterPro" id="IPR014001">
    <property type="entry name" value="Helicase_ATP-bd"/>
</dbReference>
<dbReference type="SUPFAM" id="SSF52540">
    <property type="entry name" value="P-loop containing nucleoside triphosphate hydrolases"/>
    <property type="match status" value="1"/>
</dbReference>
<dbReference type="EMBL" id="JAVFKY010000006">
    <property type="protein sequence ID" value="KAK5574576.1"/>
    <property type="molecule type" value="Genomic_DNA"/>
</dbReference>
<dbReference type="PANTHER" id="PTHR18934:SF99">
    <property type="entry name" value="ATP-DEPENDENT RNA HELICASE DHX37-RELATED"/>
    <property type="match status" value="1"/>
</dbReference>
<dbReference type="Gene3D" id="1.20.120.1080">
    <property type="match status" value="1"/>
</dbReference>
<evidence type="ECO:0000256" key="4">
    <source>
        <dbReference type="ARBA" id="ARBA00022840"/>
    </source>
</evidence>
<dbReference type="InterPro" id="IPR007502">
    <property type="entry name" value="Helicase-assoc_dom"/>
</dbReference>
<evidence type="ECO:0000256" key="2">
    <source>
        <dbReference type="ARBA" id="ARBA00022801"/>
    </source>
</evidence>
<accession>A0AAN7YLI3</accession>
<dbReference type="InterPro" id="IPR011709">
    <property type="entry name" value="DEAD-box_helicase_OB_fold"/>
</dbReference>
<keyword evidence="3" id="KW-0347">Helicase</keyword>
<keyword evidence="2" id="KW-0378">Hydrolase</keyword>
<dbReference type="GO" id="GO:0016787">
    <property type="term" value="F:hydrolase activity"/>
    <property type="evidence" value="ECO:0007669"/>
    <property type="project" value="UniProtKB-KW"/>
</dbReference>
<dbReference type="Pfam" id="PF07717">
    <property type="entry name" value="OB_NTP_bind"/>
    <property type="match status" value="1"/>
</dbReference>
<sequence>MNKQEILSLLETKKTLIIVGGDQTENAIEIPQFLNGGFINGNNNKTILCAEPKRSDVIKLAELVSKQMNEEVGKTIGYGIRFEEKVSTETKIKYITDGLLIREMMIDPLLNNYSIVIIDQANERSLHSDLLLALLNRLQSSTRPDLKLIILTSNNSSAIEFNNFFTRGATDNNEVSILSLSDQLLLLPSDVTKVVQPEIQRCKLTTFILQLKALNINNLNSFEMITSPSTESINEALNELFSLGAIITSTKDRSYESSKLTSIGNVMIGLPLDPIYSKIIIESEKLGCSEEILTIISMLQINRNDLFIGKLPQSLIDNQSDHLTLLNVYNSFVSKNKCSSEQQQWCNDNKINYKSILAIQQTKNHLLNFLTKVSIKLLSCENPQAQDLIKKSILSGFFNNIAKSVSDDDDDDISYETIVEPTRKVWLHSNSFITTATSQFVLFGQTTKIHDKEYIKDVSIIDPS</sequence>
<evidence type="ECO:0000313" key="6">
    <source>
        <dbReference type="EMBL" id="KAK5574576.1"/>
    </source>
</evidence>
<dbReference type="GO" id="GO:0005730">
    <property type="term" value="C:nucleolus"/>
    <property type="evidence" value="ECO:0007669"/>
    <property type="project" value="TreeGrafter"/>
</dbReference>
<keyword evidence="1" id="KW-0547">Nucleotide-binding</keyword>
<organism evidence="6 7">
    <name type="scientific">Dictyostelium firmibasis</name>
    <dbReference type="NCBI Taxonomy" id="79012"/>
    <lineage>
        <taxon>Eukaryota</taxon>
        <taxon>Amoebozoa</taxon>
        <taxon>Evosea</taxon>
        <taxon>Eumycetozoa</taxon>
        <taxon>Dictyostelia</taxon>
        <taxon>Dictyosteliales</taxon>
        <taxon>Dictyosteliaceae</taxon>
        <taxon>Dictyostelium</taxon>
    </lineage>
</organism>
<dbReference type="GO" id="GO:0005524">
    <property type="term" value="F:ATP binding"/>
    <property type="evidence" value="ECO:0007669"/>
    <property type="project" value="UniProtKB-KW"/>
</dbReference>
<keyword evidence="4" id="KW-0067">ATP-binding</keyword>
<dbReference type="SMART" id="SM00847">
    <property type="entry name" value="HA2"/>
    <property type="match status" value="1"/>
</dbReference>
<evidence type="ECO:0000256" key="3">
    <source>
        <dbReference type="ARBA" id="ARBA00022806"/>
    </source>
</evidence>
<dbReference type="Proteomes" id="UP001344447">
    <property type="component" value="Unassembled WGS sequence"/>
</dbReference>
<proteinExistence type="predicted"/>
<protein>
    <recommendedName>
        <fullName evidence="5">Helicase ATP-binding domain-containing protein</fullName>
    </recommendedName>
</protein>
<comment type="caution">
    <text evidence="6">The sequence shown here is derived from an EMBL/GenBank/DDBJ whole genome shotgun (WGS) entry which is preliminary data.</text>
</comment>
<dbReference type="AlphaFoldDB" id="A0AAN7YLI3"/>
<dbReference type="GO" id="GO:0004386">
    <property type="term" value="F:helicase activity"/>
    <property type="evidence" value="ECO:0007669"/>
    <property type="project" value="UniProtKB-KW"/>
</dbReference>
<reference evidence="6 7" key="1">
    <citation type="submission" date="2023-11" db="EMBL/GenBank/DDBJ databases">
        <title>Dfirmibasis_genome.</title>
        <authorList>
            <person name="Edelbroek B."/>
            <person name="Kjellin J."/>
            <person name="Jerlstrom-Hultqvist J."/>
            <person name="Soderbom F."/>
        </authorList>
    </citation>
    <scope>NUCLEOTIDE SEQUENCE [LARGE SCALE GENOMIC DNA]</scope>
    <source>
        <strain evidence="6 7">TNS-C-14</strain>
    </source>
</reference>